<dbReference type="InterPro" id="IPR036291">
    <property type="entry name" value="NAD(P)-bd_dom_sf"/>
</dbReference>
<protein>
    <recommendedName>
        <fullName evidence="1">Enoyl reductase (ER) domain-containing protein</fullName>
    </recommendedName>
</protein>
<proteinExistence type="predicted"/>
<dbReference type="GO" id="GO:0016491">
    <property type="term" value="F:oxidoreductase activity"/>
    <property type="evidence" value="ECO:0007669"/>
    <property type="project" value="InterPro"/>
</dbReference>
<dbReference type="Pfam" id="PF13602">
    <property type="entry name" value="ADH_zinc_N_2"/>
    <property type="match status" value="1"/>
</dbReference>
<dbReference type="EMBL" id="HBFK01017940">
    <property type="protein sequence ID" value="CAD8744592.1"/>
    <property type="molecule type" value="Transcribed_RNA"/>
</dbReference>
<dbReference type="SMART" id="SM00829">
    <property type="entry name" value="PKS_ER"/>
    <property type="match status" value="1"/>
</dbReference>
<dbReference type="PANTHER" id="PTHR44013">
    <property type="entry name" value="ZINC-TYPE ALCOHOL DEHYDROGENASE-LIKE PROTEIN C16A3.02C"/>
    <property type="match status" value="1"/>
</dbReference>
<dbReference type="CDD" id="cd08267">
    <property type="entry name" value="MDR1"/>
    <property type="match status" value="1"/>
</dbReference>
<dbReference type="GO" id="GO:0008270">
    <property type="term" value="F:zinc ion binding"/>
    <property type="evidence" value="ECO:0007669"/>
    <property type="project" value="InterPro"/>
</dbReference>
<gene>
    <name evidence="2" type="ORF">HAND1043_LOCUS11087</name>
</gene>
<evidence type="ECO:0000313" key="2">
    <source>
        <dbReference type="EMBL" id="CAD8744592.1"/>
    </source>
</evidence>
<dbReference type="SUPFAM" id="SSF51735">
    <property type="entry name" value="NAD(P)-binding Rossmann-fold domains"/>
    <property type="match status" value="1"/>
</dbReference>
<dbReference type="InterPro" id="IPR052733">
    <property type="entry name" value="Chloroplast_QOR"/>
</dbReference>
<feature type="domain" description="Enoyl reductase (ER)" evidence="1">
    <location>
        <begin position="11"/>
        <end position="325"/>
    </location>
</feature>
<name>A0A6U4M0A2_HEMAN</name>
<dbReference type="AlphaFoldDB" id="A0A6U4M0A2"/>
<dbReference type="InterPro" id="IPR002364">
    <property type="entry name" value="Quin_OxRdtase/zeta-crystal_CS"/>
</dbReference>
<evidence type="ECO:0000259" key="1">
    <source>
        <dbReference type="SMART" id="SM00829"/>
    </source>
</evidence>
<dbReference type="InterPro" id="IPR013154">
    <property type="entry name" value="ADH-like_N"/>
</dbReference>
<dbReference type="InterPro" id="IPR020843">
    <property type="entry name" value="ER"/>
</dbReference>
<dbReference type="PANTHER" id="PTHR44013:SF1">
    <property type="entry name" value="ZINC-TYPE ALCOHOL DEHYDROGENASE-LIKE PROTEIN C16A3.02C"/>
    <property type="match status" value="1"/>
</dbReference>
<organism evidence="2">
    <name type="scientific">Hemiselmis andersenii</name>
    <name type="common">Cryptophyte alga</name>
    <dbReference type="NCBI Taxonomy" id="464988"/>
    <lineage>
        <taxon>Eukaryota</taxon>
        <taxon>Cryptophyceae</taxon>
        <taxon>Cryptomonadales</taxon>
        <taxon>Hemiselmidaceae</taxon>
        <taxon>Hemiselmis</taxon>
    </lineage>
</organism>
<sequence length="329" mass="34625">MMKAIVHDVYGEAEVLQLREIPTPSPSETEVLVKVKAAGLHKGNWHMMSGIPYIMRLGTGLSGPSEKVMGNDISGVVHSVGSKVTKHKVGDEVFGVSKGLANGGWAEYAVCKCEDLVPKPRSVSWQDAAVVPTSAVTALEAVRDYGKVKHGQSVLILGASGGVGVYAVQFAKTFGGVVTGVCSAAKAGMVRSLGADKVIDYAAGPDVTALGVKYGVILDIAGDRTVQSLRGILTDEGTLVIVGGEGGNKVLPMGRQLYCAIVANFTKQGLKTFMSTPTEPLLEFIRGEMEGGRLKAGVEREFDLKDARKAMEEHTAGKIKGKVAIRVAM</sequence>
<dbReference type="Gene3D" id="3.90.180.10">
    <property type="entry name" value="Medium-chain alcohol dehydrogenases, catalytic domain"/>
    <property type="match status" value="1"/>
</dbReference>
<reference evidence="2" key="1">
    <citation type="submission" date="2021-01" db="EMBL/GenBank/DDBJ databases">
        <authorList>
            <person name="Corre E."/>
            <person name="Pelletier E."/>
            <person name="Niang G."/>
            <person name="Scheremetjew M."/>
            <person name="Finn R."/>
            <person name="Kale V."/>
            <person name="Holt S."/>
            <person name="Cochrane G."/>
            <person name="Meng A."/>
            <person name="Brown T."/>
            <person name="Cohen L."/>
        </authorList>
    </citation>
    <scope>NUCLEOTIDE SEQUENCE</scope>
    <source>
        <strain evidence="2">CCMP441</strain>
    </source>
</reference>
<dbReference type="SUPFAM" id="SSF50129">
    <property type="entry name" value="GroES-like"/>
    <property type="match status" value="1"/>
</dbReference>
<dbReference type="Gene3D" id="3.40.50.720">
    <property type="entry name" value="NAD(P)-binding Rossmann-like Domain"/>
    <property type="match status" value="1"/>
</dbReference>
<dbReference type="PROSITE" id="PS01162">
    <property type="entry name" value="QOR_ZETA_CRYSTAL"/>
    <property type="match status" value="1"/>
</dbReference>
<accession>A0A6U4M0A2</accession>
<dbReference type="InterPro" id="IPR011032">
    <property type="entry name" value="GroES-like_sf"/>
</dbReference>
<dbReference type="Pfam" id="PF08240">
    <property type="entry name" value="ADH_N"/>
    <property type="match status" value="1"/>
</dbReference>